<dbReference type="InterPro" id="IPR000307">
    <property type="entry name" value="Ribosomal_bS16"/>
</dbReference>
<proteinExistence type="inferred from homology"/>
<dbReference type="Proteomes" id="UP000176803">
    <property type="component" value="Unassembled WGS sequence"/>
</dbReference>
<accession>A0A1F7I0D5</accession>
<evidence type="ECO:0000256" key="2">
    <source>
        <dbReference type="ARBA" id="ARBA00023274"/>
    </source>
</evidence>
<comment type="caution">
    <text evidence="4">The sequence shown here is derived from an EMBL/GenBank/DDBJ whole genome shotgun (WGS) entry which is preliminary data.</text>
</comment>
<keyword evidence="2 3" id="KW-0687">Ribonucleoprotein</keyword>
<dbReference type="AlphaFoldDB" id="A0A1F7I0D5"/>
<gene>
    <name evidence="3" type="primary">rpsP</name>
    <name evidence="4" type="ORF">A3F03_00680</name>
</gene>
<keyword evidence="1 3" id="KW-0689">Ribosomal protein</keyword>
<evidence type="ECO:0000256" key="1">
    <source>
        <dbReference type="ARBA" id="ARBA00022980"/>
    </source>
</evidence>
<organism evidence="4 5">
    <name type="scientific">Candidatus Roizmanbacteria bacterium RIFCSPHIGHO2_12_FULL_41_11</name>
    <dbReference type="NCBI Taxonomy" id="1802052"/>
    <lineage>
        <taxon>Bacteria</taxon>
        <taxon>Candidatus Roizmaniibacteriota</taxon>
    </lineage>
</organism>
<dbReference type="GO" id="GO:0015935">
    <property type="term" value="C:small ribosomal subunit"/>
    <property type="evidence" value="ECO:0007669"/>
    <property type="project" value="TreeGrafter"/>
</dbReference>
<dbReference type="Gene3D" id="3.30.1320.10">
    <property type="match status" value="1"/>
</dbReference>
<dbReference type="HAMAP" id="MF_00385">
    <property type="entry name" value="Ribosomal_bS16"/>
    <property type="match status" value="1"/>
</dbReference>
<dbReference type="PANTHER" id="PTHR12919">
    <property type="entry name" value="30S RIBOSOMAL PROTEIN S16"/>
    <property type="match status" value="1"/>
</dbReference>
<protein>
    <recommendedName>
        <fullName evidence="3">Small ribosomal subunit protein bS16</fullName>
    </recommendedName>
</protein>
<comment type="similarity">
    <text evidence="3">Belongs to the bacterial ribosomal protein bS16 family.</text>
</comment>
<dbReference type="SUPFAM" id="SSF54565">
    <property type="entry name" value="Ribosomal protein S16"/>
    <property type="match status" value="1"/>
</dbReference>
<dbReference type="GO" id="GO:0003735">
    <property type="term" value="F:structural constituent of ribosome"/>
    <property type="evidence" value="ECO:0007669"/>
    <property type="project" value="InterPro"/>
</dbReference>
<dbReference type="Pfam" id="PF00886">
    <property type="entry name" value="Ribosomal_S16"/>
    <property type="match status" value="1"/>
</dbReference>
<dbReference type="InterPro" id="IPR023803">
    <property type="entry name" value="Ribosomal_bS16_dom_sf"/>
</dbReference>
<dbReference type="GO" id="GO:0005737">
    <property type="term" value="C:cytoplasm"/>
    <property type="evidence" value="ECO:0007669"/>
    <property type="project" value="UniProtKB-ARBA"/>
</dbReference>
<dbReference type="PANTHER" id="PTHR12919:SF20">
    <property type="entry name" value="SMALL RIBOSOMAL SUBUNIT PROTEIN BS16M"/>
    <property type="match status" value="1"/>
</dbReference>
<dbReference type="GO" id="GO:0006412">
    <property type="term" value="P:translation"/>
    <property type="evidence" value="ECO:0007669"/>
    <property type="project" value="UniProtKB-UniRule"/>
</dbReference>
<reference evidence="4 5" key="1">
    <citation type="journal article" date="2016" name="Nat. Commun.">
        <title>Thousands of microbial genomes shed light on interconnected biogeochemical processes in an aquifer system.</title>
        <authorList>
            <person name="Anantharaman K."/>
            <person name="Brown C.T."/>
            <person name="Hug L.A."/>
            <person name="Sharon I."/>
            <person name="Castelle C.J."/>
            <person name="Probst A.J."/>
            <person name="Thomas B.C."/>
            <person name="Singh A."/>
            <person name="Wilkins M.J."/>
            <person name="Karaoz U."/>
            <person name="Brodie E.L."/>
            <person name="Williams K.H."/>
            <person name="Hubbard S.S."/>
            <person name="Banfield J.F."/>
        </authorList>
    </citation>
    <scope>NUCLEOTIDE SEQUENCE [LARGE SCALE GENOMIC DNA]</scope>
</reference>
<name>A0A1F7I0D5_9BACT</name>
<dbReference type="EMBL" id="MGAC01000051">
    <property type="protein sequence ID" value="OGK36849.1"/>
    <property type="molecule type" value="Genomic_DNA"/>
</dbReference>
<evidence type="ECO:0000313" key="4">
    <source>
        <dbReference type="EMBL" id="OGK36849.1"/>
    </source>
</evidence>
<sequence length="76" mass="8931">MAVAIRFTKTGRKGERKYRIVVKEKRSKRDGKSIEVLGMYEKREKEIIKKINMDRYNYWISVGAKPTPSVANIIKQ</sequence>
<evidence type="ECO:0000256" key="3">
    <source>
        <dbReference type="HAMAP-Rule" id="MF_00385"/>
    </source>
</evidence>
<evidence type="ECO:0000313" key="5">
    <source>
        <dbReference type="Proteomes" id="UP000176803"/>
    </source>
</evidence>
<dbReference type="NCBIfam" id="TIGR00002">
    <property type="entry name" value="S16"/>
    <property type="match status" value="1"/>
</dbReference>